<dbReference type="SUPFAM" id="SSF48371">
    <property type="entry name" value="ARM repeat"/>
    <property type="match status" value="1"/>
</dbReference>
<keyword evidence="4" id="KW-0653">Protein transport</keyword>
<dbReference type="Proteomes" id="UP000078046">
    <property type="component" value="Unassembled WGS sequence"/>
</dbReference>
<evidence type="ECO:0000259" key="7">
    <source>
        <dbReference type="Pfam" id="PF01602"/>
    </source>
</evidence>
<feature type="region of interest" description="Disordered" evidence="6">
    <location>
        <begin position="1"/>
        <end position="28"/>
    </location>
</feature>
<comment type="caution">
    <text evidence="8">The sequence shown here is derived from an EMBL/GenBank/DDBJ whole genome shotgun (WGS) entry which is preliminary data.</text>
</comment>
<dbReference type="PIRSF" id="PIRSF037096">
    <property type="entry name" value="AP3_complex_beta"/>
    <property type="match status" value="1"/>
</dbReference>
<keyword evidence="3" id="KW-0813">Transport</keyword>
<dbReference type="PANTHER" id="PTHR11134">
    <property type="entry name" value="ADAPTOR COMPLEX SUBUNIT BETA FAMILY MEMBER"/>
    <property type="match status" value="1"/>
</dbReference>
<dbReference type="GO" id="GO:0006886">
    <property type="term" value="P:intracellular protein transport"/>
    <property type="evidence" value="ECO:0007669"/>
    <property type="project" value="InterPro"/>
</dbReference>
<sequence length="864" mass="98577">MSSVKNSASFNLDDEETKSQGSNQSSLSFNEDEFDTMKIEKNDCIKETDIEITEENVLDSIKNEINKIILDIQRFSKIKFQLFTLGFMSLSALTFTIKSSNLFYDKNLTLSQLLCSDKDIKVINALKIIIQLISKGNDATSYFANVVKNVASKNDEIRKLVYAYLARYASENKDLALLSISSFQKMLMHENQLFRGSALRVLNSISIRMIVPLMSAALIEKSRDLSPYVRKIVCNSLPSLVSMDPGQVDVAVEIIERLLGDKSSMVIGSAFYAFEIVCPDNLQMLHGQFRKICKKLLNVDEWSQVFIILIMKRYIRKFFNNPFIQNNNLPEDDVYGYENFKEDTNVDPDHMMFLVVCKSLLMSLNSSVKIAVIQMYLSCGTQSYIKMAIISLFNMLQFETGDKNVVLYYILKVIKHPFLINHSEIFMEYVKYIFVDDFDNLTLKKLKLDVMYNISNKSNVNLILPELEYYTKGHDVIFSKFAIKCIGKLAFKIDGISDLCLCILENLLSSSSGMDIIIGEAVIVIQNLIKQDPRKHKDTIKLLARMVLTIKCDEAKANILWLIGNNLRCVKKFAPDILRQCVISFMSQADIVKQQIVTLGVKLYLIYPKHTTGLCKYLMELAKYDKSFYLRDRVRTLTVLLKQTQGKDDKRNIFSENVKDILCQVVGFVKKPVIIDDAYENNFEIGTLSCFLNKRVTGYRELPEWSLAPIELGIRDVVDSSEGFNNSTTMSLENLDNVTSLECIEPIVEDKPDSVYAYTSSSVSSNTNDKSEYDTGSYVETESSQSSEDRTPTSLLENKLMTRDLKTPNSMQSIETELHTSFSNALMYDENNKLENKQSTPELLESRLESNTYETCSTSEYEEL</sequence>
<dbReference type="AlphaFoldDB" id="A0A177B5R7"/>
<evidence type="ECO:0000313" key="8">
    <source>
        <dbReference type="EMBL" id="OAF69596.1"/>
    </source>
</evidence>
<evidence type="ECO:0000256" key="1">
    <source>
        <dbReference type="ARBA" id="ARBA00004308"/>
    </source>
</evidence>
<accession>A0A177B5R7</accession>
<dbReference type="InterPro" id="IPR026740">
    <property type="entry name" value="AP3_beta"/>
</dbReference>
<evidence type="ECO:0000313" key="9">
    <source>
        <dbReference type="Proteomes" id="UP000078046"/>
    </source>
</evidence>
<dbReference type="GO" id="GO:0012505">
    <property type="term" value="C:endomembrane system"/>
    <property type="evidence" value="ECO:0007669"/>
    <property type="project" value="UniProtKB-SubCell"/>
</dbReference>
<dbReference type="OrthoDB" id="302453at2759"/>
<evidence type="ECO:0000256" key="2">
    <source>
        <dbReference type="ARBA" id="ARBA00006613"/>
    </source>
</evidence>
<dbReference type="Pfam" id="PF01602">
    <property type="entry name" value="Adaptin_N"/>
    <property type="match status" value="1"/>
</dbReference>
<keyword evidence="9" id="KW-1185">Reference proteome</keyword>
<gene>
    <name evidence="8" type="ORF">A3Q56_02652</name>
</gene>
<dbReference type="InterPro" id="IPR011989">
    <property type="entry name" value="ARM-like"/>
</dbReference>
<feature type="compositionally biased region" description="Polar residues" evidence="6">
    <location>
        <begin position="778"/>
        <end position="793"/>
    </location>
</feature>
<dbReference type="GO" id="GO:0016192">
    <property type="term" value="P:vesicle-mediated transport"/>
    <property type="evidence" value="ECO:0007669"/>
    <property type="project" value="InterPro"/>
</dbReference>
<feature type="compositionally biased region" description="Low complexity" evidence="6">
    <location>
        <begin position="758"/>
        <end position="768"/>
    </location>
</feature>
<dbReference type="InterPro" id="IPR002553">
    <property type="entry name" value="Clathrin/coatomer_adapt-like_N"/>
</dbReference>
<dbReference type="Gene3D" id="1.25.10.10">
    <property type="entry name" value="Leucine-rich Repeat Variant"/>
    <property type="match status" value="1"/>
</dbReference>
<feature type="compositionally biased region" description="Polar residues" evidence="6">
    <location>
        <begin position="1"/>
        <end position="10"/>
    </location>
</feature>
<dbReference type="EMBL" id="LWCA01000257">
    <property type="protein sequence ID" value="OAF69596.1"/>
    <property type="molecule type" value="Genomic_DNA"/>
</dbReference>
<feature type="region of interest" description="Disordered" evidence="6">
    <location>
        <begin position="758"/>
        <end position="793"/>
    </location>
</feature>
<keyword evidence="5" id="KW-0472">Membrane</keyword>
<evidence type="ECO:0000256" key="5">
    <source>
        <dbReference type="ARBA" id="ARBA00023136"/>
    </source>
</evidence>
<dbReference type="GO" id="GO:0030117">
    <property type="term" value="C:membrane coat"/>
    <property type="evidence" value="ECO:0007669"/>
    <property type="project" value="InterPro"/>
</dbReference>
<comment type="subcellular location">
    <subcellularLocation>
        <location evidence="1">Endomembrane system</location>
    </subcellularLocation>
</comment>
<evidence type="ECO:0000256" key="6">
    <source>
        <dbReference type="SAM" id="MobiDB-lite"/>
    </source>
</evidence>
<protein>
    <submittedName>
        <fullName evidence="8">AP-3 complex subunit beta</fullName>
    </submittedName>
</protein>
<feature type="domain" description="Clathrin/coatomer adaptor adaptin-like N-terminal" evidence="7">
    <location>
        <begin position="116"/>
        <end position="644"/>
    </location>
</feature>
<comment type="similarity">
    <text evidence="2">Belongs to the adaptor complexes large subunit family.</text>
</comment>
<reference evidence="8 9" key="1">
    <citation type="submission" date="2016-04" db="EMBL/GenBank/DDBJ databases">
        <title>The genome of Intoshia linei affirms orthonectids as highly simplified spiralians.</title>
        <authorList>
            <person name="Mikhailov K.V."/>
            <person name="Slusarev G.S."/>
            <person name="Nikitin M.A."/>
            <person name="Logacheva M.D."/>
            <person name="Penin A."/>
            <person name="Aleoshin V."/>
            <person name="Panchin Y.V."/>
        </authorList>
    </citation>
    <scope>NUCLEOTIDE SEQUENCE [LARGE SCALE GENOMIC DNA]</scope>
    <source>
        <strain evidence="8">Intl2013</strain>
        <tissue evidence="8">Whole animal</tissue>
    </source>
</reference>
<evidence type="ECO:0000256" key="3">
    <source>
        <dbReference type="ARBA" id="ARBA00022448"/>
    </source>
</evidence>
<feature type="compositionally biased region" description="Polar residues" evidence="6">
    <location>
        <begin position="19"/>
        <end position="28"/>
    </location>
</feature>
<dbReference type="InterPro" id="IPR026739">
    <property type="entry name" value="AP_beta"/>
</dbReference>
<proteinExistence type="inferred from homology"/>
<dbReference type="InterPro" id="IPR016024">
    <property type="entry name" value="ARM-type_fold"/>
</dbReference>
<organism evidence="8 9">
    <name type="scientific">Intoshia linei</name>
    <dbReference type="NCBI Taxonomy" id="1819745"/>
    <lineage>
        <taxon>Eukaryota</taxon>
        <taxon>Metazoa</taxon>
        <taxon>Spiralia</taxon>
        <taxon>Lophotrochozoa</taxon>
        <taxon>Mesozoa</taxon>
        <taxon>Orthonectida</taxon>
        <taxon>Rhopaluridae</taxon>
        <taxon>Intoshia</taxon>
    </lineage>
</organism>
<name>A0A177B5R7_9BILA</name>
<evidence type="ECO:0000256" key="4">
    <source>
        <dbReference type="ARBA" id="ARBA00022927"/>
    </source>
</evidence>